<protein>
    <recommendedName>
        <fullName evidence="3">TmcB/TmcC TPR repeats domain-containing protein</fullName>
    </recommendedName>
</protein>
<evidence type="ECO:0000313" key="4">
    <source>
        <dbReference type="EMBL" id="CEM09772.1"/>
    </source>
</evidence>
<feature type="transmembrane region" description="Helical" evidence="2">
    <location>
        <begin position="26"/>
        <end position="46"/>
    </location>
</feature>
<dbReference type="Proteomes" id="UP000041254">
    <property type="component" value="Unassembled WGS sequence"/>
</dbReference>
<feature type="transmembrane region" description="Helical" evidence="2">
    <location>
        <begin position="292"/>
        <end position="311"/>
    </location>
</feature>
<keyword evidence="2" id="KW-1133">Transmembrane helix</keyword>
<dbReference type="PANTHER" id="PTHR31600">
    <property type="entry name" value="TINY MACROCYSTS PROTEIN B-RELATED"/>
    <property type="match status" value="1"/>
</dbReference>
<feature type="transmembrane region" description="Helical" evidence="2">
    <location>
        <begin position="266"/>
        <end position="286"/>
    </location>
</feature>
<dbReference type="InterPro" id="IPR057352">
    <property type="entry name" value="TPR_TmcB/C"/>
</dbReference>
<dbReference type="OrthoDB" id="5574326at2759"/>
<feature type="transmembrane region" description="Helical" evidence="2">
    <location>
        <begin position="708"/>
        <end position="727"/>
    </location>
</feature>
<evidence type="ECO:0000259" key="3">
    <source>
        <dbReference type="Pfam" id="PF25474"/>
    </source>
</evidence>
<evidence type="ECO:0000256" key="1">
    <source>
        <dbReference type="SAM" id="MobiDB-lite"/>
    </source>
</evidence>
<dbReference type="InParanoid" id="A0A0G4FA23"/>
<feature type="transmembrane region" description="Helical" evidence="2">
    <location>
        <begin position="58"/>
        <end position="77"/>
    </location>
</feature>
<feature type="region of interest" description="Disordered" evidence="1">
    <location>
        <begin position="662"/>
        <end position="685"/>
    </location>
</feature>
<proteinExistence type="predicted"/>
<dbReference type="EMBL" id="CDMY01000395">
    <property type="protein sequence ID" value="CEM09772.1"/>
    <property type="molecule type" value="Genomic_DNA"/>
</dbReference>
<dbReference type="PhylomeDB" id="A0A0G4FA23"/>
<gene>
    <name evidence="4" type="ORF">Vbra_4369</name>
</gene>
<keyword evidence="2" id="KW-0472">Membrane</keyword>
<keyword evidence="5" id="KW-1185">Reference proteome</keyword>
<organism evidence="4 5">
    <name type="scientific">Vitrella brassicaformis (strain CCMP3155)</name>
    <dbReference type="NCBI Taxonomy" id="1169540"/>
    <lineage>
        <taxon>Eukaryota</taxon>
        <taxon>Sar</taxon>
        <taxon>Alveolata</taxon>
        <taxon>Colpodellida</taxon>
        <taxon>Vitrellaceae</taxon>
        <taxon>Vitrella</taxon>
    </lineage>
</organism>
<dbReference type="VEuPathDB" id="CryptoDB:Vbra_4369"/>
<feature type="compositionally biased region" description="Basic and acidic residues" evidence="1">
    <location>
        <begin position="1023"/>
        <end position="1032"/>
    </location>
</feature>
<name>A0A0G4FA23_VITBC</name>
<feature type="transmembrane region" description="Helical" evidence="2">
    <location>
        <begin position="233"/>
        <end position="254"/>
    </location>
</feature>
<feature type="region of interest" description="Disordered" evidence="1">
    <location>
        <begin position="1012"/>
        <end position="1058"/>
    </location>
</feature>
<accession>A0A0G4FA23</accession>
<feature type="transmembrane region" description="Helical" evidence="2">
    <location>
        <begin position="165"/>
        <end position="191"/>
    </location>
</feature>
<feature type="compositionally biased region" description="Gly residues" evidence="1">
    <location>
        <begin position="673"/>
        <end position="683"/>
    </location>
</feature>
<evidence type="ECO:0000313" key="5">
    <source>
        <dbReference type="Proteomes" id="UP000041254"/>
    </source>
</evidence>
<feature type="transmembrane region" description="Helical" evidence="2">
    <location>
        <begin position="125"/>
        <end position="145"/>
    </location>
</feature>
<reference evidence="4 5" key="1">
    <citation type="submission" date="2014-11" db="EMBL/GenBank/DDBJ databases">
        <authorList>
            <person name="Zhu J."/>
            <person name="Qi W."/>
            <person name="Song R."/>
        </authorList>
    </citation>
    <scope>NUCLEOTIDE SEQUENCE [LARGE SCALE GENOMIC DNA]</scope>
</reference>
<feature type="domain" description="TmcB/TmcC TPR repeats" evidence="3">
    <location>
        <begin position="543"/>
        <end position="656"/>
    </location>
</feature>
<keyword evidence="2" id="KW-0812">Transmembrane</keyword>
<dbReference type="AlphaFoldDB" id="A0A0G4FA23"/>
<evidence type="ECO:0000256" key="2">
    <source>
        <dbReference type="SAM" id="Phobius"/>
    </source>
</evidence>
<dbReference type="InterPro" id="IPR052994">
    <property type="entry name" value="Tiny_macrocysts_regulators"/>
</dbReference>
<dbReference type="Pfam" id="PF25474">
    <property type="entry name" value="TPR_TmcB"/>
    <property type="match status" value="1"/>
</dbReference>
<sequence length="1058" mass="119191">MDSSTNEKPEETIIVGTGLRVPLAQYVMTAVVFVLDLLQLVPLLLPLNEALECDKWDLYDAGCLLGLFTSPFEILAGHEKVQYFVVVGLLCTLILLTAGVVAIVAQTFKSKEVHLITPIILLRGFVRSFVTTFFSSSVAVLMSLFSCPLMRDRLTDSDFACWEAFHIVMLFPSIGALCFLVPLGLVTALLYNNFKPFSTDLTVQAHGRAEFWYTATKTLINVTFIVAVSSNGLAIYCSAVNLIALGYVTLLFFTQAPFFHDAANRMRNGILAILLAISIFKLIRGIRGVDDLLILGGCLFVLPLGAWLALVRKNRLKDMVIAEMHALSAVHSEEYNSAIMSILTEETGEAPNEKAADAKSDDSDSLANRTHERVASRLAIMEMPVADEATVPAGSLTRRPTVTSTVIANRRILGARTEPKERDPADLVRDRMNSYRLAQLRSSVIWETDLELVLRLFRDEWFLGVMMETILAILQSTNFTAYTYMWLALVNRYFFDETFLCYKYIKLSHSHASKWHLYINYILYQLHKDIETARQMELLGGGGGKKTNLIDIMTYQKWSRAAKMNHMQALKKMARFWRALATESKMASAKPTRQRAAMLREALEAVSNAHHSYVNLLRRFPRSKDALELFANFVRQLYNDESRAELLLLQAEADDQSSAILSQDPTLESSSNSGGGAGYGANEGGSSKEEHIKIIELSKKRRLHLTEAVAIIGLAIMVVMGIVTHFVQKNEMEYTTQKMHDLHYNRVLINDWTEVCNAITSVQIYSRNLTDERRSLASTHNEMRITKQLQTMDKFVKEINHASNFIVDKSIQENMDEVQRFYREPTIRTTFFNDNGVTYFKTLKFQVAEYLQAIREIIDERAAIESPNFKLVLQNCIGDGGEVGVHIIELELDHIWHIVEESEMVILACIIVTLSVNITSCFVILRMVQKGAGEFDMLSDVGLALHIAFKLTHRQKLRLRKRFGRETRRGICLVDTAVDPHAATHRHSEKADEQKKPVLSKWGSRVSLQKDGFDIEEEEDEARDQLKTEKGRSPAKPALKSTGTPPLLTASHGKGHRA</sequence>
<dbReference type="PANTHER" id="PTHR31600:SF2">
    <property type="entry name" value="GAMETE ENRICHED GENE 10 PROTEIN-RELATED"/>
    <property type="match status" value="1"/>
</dbReference>
<feature type="transmembrane region" description="Helical" evidence="2">
    <location>
        <begin position="83"/>
        <end position="105"/>
    </location>
</feature>
<feature type="transmembrane region" description="Helical" evidence="2">
    <location>
        <begin position="904"/>
        <end position="925"/>
    </location>
</feature>